<dbReference type="SUPFAM" id="SSF81333">
    <property type="entry name" value="F1F0 ATP synthase subunit C"/>
    <property type="match status" value="2"/>
</dbReference>
<sequence length="329" mass="35111">MLRKNQRSRNSSSESVSLLARDYINDQHSTSTAPPGAVSIQLTPLHHYPRATANSIARRSGLAQPLLGQGQSLLNNPLHNNSHSELLLSSHSYAAYSPPPPPPIPLLTTLPFERSIAAMVYSSKPAWLAYLLGITTLVVFLNMIFTGNGELFSPGRFLTDTSPYMWALLGTGLTVSLSVVGAAWGIYITGSTLLGAAVRAPRIRTKNLISIIFCEVVAIYGVIIAIIFSSKLNFASISGDTAMVWARSSYFSGYALFWAGLTVGVSNLFCGVCVGITGSTCAIADAADAQLFVKVLIIEIFGSIIGLFGLIIGLLVSAKVRDFELVPVS</sequence>
<feature type="domain" description="V-ATPase proteolipid subunit C-like" evidence="11">
    <location>
        <begin position="257"/>
        <end position="315"/>
    </location>
</feature>
<feature type="transmembrane region" description="Helical" evidence="10">
    <location>
        <begin position="165"/>
        <end position="187"/>
    </location>
</feature>
<evidence type="ECO:0000256" key="4">
    <source>
        <dbReference type="ARBA" id="ARBA00022692"/>
    </source>
</evidence>
<evidence type="ECO:0000256" key="1">
    <source>
        <dbReference type="ARBA" id="ARBA00004141"/>
    </source>
</evidence>
<evidence type="ECO:0000313" key="13">
    <source>
        <dbReference type="Proteomes" id="UP001648503"/>
    </source>
</evidence>
<comment type="similarity">
    <text evidence="2 10">Belongs to the V-ATPase proteolipid subunit family.</text>
</comment>
<evidence type="ECO:0000313" key="12">
    <source>
        <dbReference type="EMBL" id="KAH6587029.1"/>
    </source>
</evidence>
<comment type="caution">
    <text evidence="10">Lacks conserved residue(s) required for the propagation of feature annotation.</text>
</comment>
<dbReference type="Pfam" id="PF00137">
    <property type="entry name" value="ATP-synt_C"/>
    <property type="match status" value="2"/>
</dbReference>
<dbReference type="Proteomes" id="UP001648503">
    <property type="component" value="Unassembled WGS sequence"/>
</dbReference>
<comment type="caution">
    <text evidence="12">The sequence shown here is derived from an EMBL/GenBank/DDBJ whole genome shotgun (WGS) entry which is preliminary data.</text>
</comment>
<reference evidence="12 13" key="1">
    <citation type="submission" date="2021-02" db="EMBL/GenBank/DDBJ databases">
        <title>Variation within the Batrachochytrium salamandrivorans European outbreak.</title>
        <authorList>
            <person name="Kelly M."/>
            <person name="Pasmans F."/>
            <person name="Shea T.P."/>
            <person name="Munoz J.F."/>
            <person name="Carranza S."/>
            <person name="Cuomo C.A."/>
            <person name="Martel A."/>
        </authorList>
    </citation>
    <scope>NUCLEOTIDE SEQUENCE [LARGE SCALE GENOMIC DNA]</scope>
    <source>
        <strain evidence="12 13">AMFP18/2</strain>
    </source>
</reference>
<dbReference type="EMBL" id="JAFCIX010000569">
    <property type="protein sequence ID" value="KAH6587029.1"/>
    <property type="molecule type" value="Genomic_DNA"/>
</dbReference>
<dbReference type="CDD" id="cd18177">
    <property type="entry name" value="ATP-synt_Vo_c_ATP6F_rpt1"/>
    <property type="match status" value="1"/>
</dbReference>
<dbReference type="InterPro" id="IPR000245">
    <property type="entry name" value="ATPase_proteolipid_csu"/>
</dbReference>
<evidence type="ECO:0000256" key="3">
    <source>
        <dbReference type="ARBA" id="ARBA00022448"/>
    </source>
</evidence>
<keyword evidence="7 10" id="KW-0472">Membrane</keyword>
<evidence type="ECO:0000256" key="2">
    <source>
        <dbReference type="ARBA" id="ARBA00007296"/>
    </source>
</evidence>
<dbReference type="InterPro" id="IPR002379">
    <property type="entry name" value="ATPase_proteolipid_c-like_dom"/>
</dbReference>
<keyword evidence="13" id="KW-1185">Reference proteome</keyword>
<feature type="domain" description="V-ATPase proteolipid subunit C-like" evidence="11">
    <location>
        <begin position="169"/>
        <end position="228"/>
    </location>
</feature>
<comment type="function">
    <text evidence="8">Proton-conducting pore forming subunit of the V0 complex of vacuolar(H+)-ATPase (V-ATPase), a multisubunit enzyme composed of a peripheral complex (V1) that hydrolyzes ATP and a membrane integral complex (V0) that translocates protons. V-ATPase is responsible for acidifying and maintaining the pH of intracellular compartments.</text>
</comment>
<dbReference type="CDD" id="cd18178">
    <property type="entry name" value="ATP-synt_Vo_c_ATP6F_rpt2"/>
    <property type="match status" value="1"/>
</dbReference>
<dbReference type="InterPro" id="IPR035921">
    <property type="entry name" value="F/V-ATP_Csub_sf"/>
</dbReference>
<feature type="transmembrane region" description="Helical" evidence="10">
    <location>
        <begin position="127"/>
        <end position="145"/>
    </location>
</feature>
<comment type="subcellular location">
    <subcellularLocation>
        <location evidence="1">Membrane</location>
        <topology evidence="1">Multi-pass membrane protein</topology>
    </subcellularLocation>
</comment>
<gene>
    <name evidence="12" type="ORF">BASA50_000076</name>
</gene>
<dbReference type="Gene3D" id="1.20.120.610">
    <property type="entry name" value="lithium bound rotor ring of v- atpase"/>
    <property type="match status" value="1"/>
</dbReference>
<dbReference type="PANTHER" id="PTHR10263">
    <property type="entry name" value="V-TYPE PROTON ATPASE PROTEOLIPID SUBUNIT"/>
    <property type="match status" value="1"/>
</dbReference>
<evidence type="ECO:0000256" key="9">
    <source>
        <dbReference type="ARBA" id="ARBA00046480"/>
    </source>
</evidence>
<evidence type="ECO:0000256" key="6">
    <source>
        <dbReference type="ARBA" id="ARBA00023065"/>
    </source>
</evidence>
<keyword evidence="3 10" id="KW-0813">Transport</keyword>
<dbReference type="PRINTS" id="PR00122">
    <property type="entry name" value="VACATPASE"/>
</dbReference>
<evidence type="ECO:0000259" key="11">
    <source>
        <dbReference type="Pfam" id="PF00137"/>
    </source>
</evidence>
<proteinExistence type="inferred from homology"/>
<name>A0ABQ8EY15_9FUNG</name>
<keyword evidence="6 10" id="KW-0406">Ion transport</keyword>
<protein>
    <recommendedName>
        <fullName evidence="11">V-ATPase proteolipid subunit C-like domain-containing protein</fullName>
    </recommendedName>
</protein>
<organism evidence="12 13">
    <name type="scientific">Batrachochytrium salamandrivorans</name>
    <dbReference type="NCBI Taxonomy" id="1357716"/>
    <lineage>
        <taxon>Eukaryota</taxon>
        <taxon>Fungi</taxon>
        <taxon>Fungi incertae sedis</taxon>
        <taxon>Chytridiomycota</taxon>
        <taxon>Chytridiomycota incertae sedis</taxon>
        <taxon>Chytridiomycetes</taxon>
        <taxon>Rhizophydiales</taxon>
        <taxon>Rhizophydiales incertae sedis</taxon>
        <taxon>Batrachochytrium</taxon>
    </lineage>
</organism>
<feature type="transmembrane region" description="Helical" evidence="10">
    <location>
        <begin position="255"/>
        <end position="284"/>
    </location>
</feature>
<comment type="subunit">
    <text evidence="9 10">V-ATPase is a heteromultimeric enzyme composed of a peripheral catalytic V1 complex (components A to H) attached to an integral membrane V0 proton pore complex (components: a, c, c', c'', d, e, f and VOA1). The decameric c-ring forms the proton-conducting pore, and is composed of eight proteolipid subunits c, one subunit c' and one subunit c''.</text>
</comment>
<evidence type="ECO:0000256" key="10">
    <source>
        <dbReference type="RuleBase" id="RU363060"/>
    </source>
</evidence>
<keyword evidence="4 10" id="KW-0812">Transmembrane</keyword>
<keyword evidence="5 10" id="KW-1133">Transmembrane helix</keyword>
<evidence type="ECO:0000256" key="8">
    <source>
        <dbReference type="ARBA" id="ARBA00045519"/>
    </source>
</evidence>
<feature type="transmembrane region" description="Helical" evidence="10">
    <location>
        <begin position="208"/>
        <end position="228"/>
    </location>
</feature>
<evidence type="ECO:0000256" key="7">
    <source>
        <dbReference type="ARBA" id="ARBA00023136"/>
    </source>
</evidence>
<accession>A0ABQ8EY15</accession>
<feature type="transmembrane region" description="Helical" evidence="10">
    <location>
        <begin position="291"/>
        <end position="316"/>
    </location>
</feature>
<evidence type="ECO:0000256" key="5">
    <source>
        <dbReference type="ARBA" id="ARBA00022989"/>
    </source>
</evidence>
<comment type="function">
    <text evidence="10">Proton-conducting pore forming of the V0 complex of vacuolar(H+)-ATPase (V-ATPase), a multisubunit enzyme composed of a peripheral complex (V1) that hydrolyzes ATP and a membrane integral complex (V0) that translocates protons. V-ATPase is responsible for acidifying and maintaining the pH of intracellular compartments.</text>
</comment>